<proteinExistence type="predicted"/>
<keyword evidence="3" id="KW-1185">Reference proteome</keyword>
<accession>A0ABP5WC96</accession>
<feature type="region of interest" description="Disordered" evidence="1">
    <location>
        <begin position="1"/>
        <end position="23"/>
    </location>
</feature>
<dbReference type="RefSeq" id="WP_344599681.1">
    <property type="nucleotide sequence ID" value="NZ_BAAATK010000002.1"/>
</dbReference>
<evidence type="ECO:0000256" key="1">
    <source>
        <dbReference type="SAM" id="MobiDB-lite"/>
    </source>
</evidence>
<dbReference type="Proteomes" id="UP001500460">
    <property type="component" value="Unassembled WGS sequence"/>
</dbReference>
<protein>
    <submittedName>
        <fullName evidence="2">Uncharacterized protein</fullName>
    </submittedName>
</protein>
<feature type="compositionally biased region" description="Polar residues" evidence="1">
    <location>
        <begin position="61"/>
        <end position="72"/>
    </location>
</feature>
<feature type="region of interest" description="Disordered" evidence="1">
    <location>
        <begin position="48"/>
        <end position="80"/>
    </location>
</feature>
<evidence type="ECO:0000313" key="2">
    <source>
        <dbReference type="EMBL" id="GAA2422249.1"/>
    </source>
</evidence>
<gene>
    <name evidence="2" type="ORF">GCM10010421_05230</name>
</gene>
<comment type="caution">
    <text evidence="2">The sequence shown here is derived from an EMBL/GenBank/DDBJ whole genome shotgun (WGS) entry which is preliminary data.</text>
</comment>
<organism evidence="2 3">
    <name type="scientific">Streptomyces glaucus</name>
    <dbReference type="NCBI Taxonomy" id="284029"/>
    <lineage>
        <taxon>Bacteria</taxon>
        <taxon>Bacillati</taxon>
        <taxon>Actinomycetota</taxon>
        <taxon>Actinomycetes</taxon>
        <taxon>Kitasatosporales</taxon>
        <taxon>Streptomycetaceae</taxon>
        <taxon>Streptomyces</taxon>
    </lineage>
</organism>
<dbReference type="EMBL" id="BAAATK010000002">
    <property type="protein sequence ID" value="GAA2422249.1"/>
    <property type="molecule type" value="Genomic_DNA"/>
</dbReference>
<sequence length="80" mass="8738">MIDPTSVRNHARTRALQDQTHLQQGDIAEAGAVVGDIARIPDVNRSPRITQRIAGPRTALTPWQRSQSSDHALTSADRDA</sequence>
<name>A0ABP5WC96_9ACTN</name>
<evidence type="ECO:0000313" key="3">
    <source>
        <dbReference type="Proteomes" id="UP001500460"/>
    </source>
</evidence>
<reference evidence="3" key="1">
    <citation type="journal article" date="2019" name="Int. J. Syst. Evol. Microbiol.">
        <title>The Global Catalogue of Microorganisms (GCM) 10K type strain sequencing project: providing services to taxonomists for standard genome sequencing and annotation.</title>
        <authorList>
            <consortium name="The Broad Institute Genomics Platform"/>
            <consortium name="The Broad Institute Genome Sequencing Center for Infectious Disease"/>
            <person name="Wu L."/>
            <person name="Ma J."/>
        </authorList>
    </citation>
    <scope>NUCLEOTIDE SEQUENCE [LARGE SCALE GENOMIC DNA]</scope>
    <source>
        <strain evidence="3">JCM 6922</strain>
    </source>
</reference>